<organism evidence="8 9">
    <name type="scientific">Natrarchaeobius halalkaliphilus</name>
    <dbReference type="NCBI Taxonomy" id="1679091"/>
    <lineage>
        <taxon>Archaea</taxon>
        <taxon>Methanobacteriati</taxon>
        <taxon>Methanobacteriota</taxon>
        <taxon>Stenosarchaea group</taxon>
        <taxon>Halobacteria</taxon>
        <taxon>Halobacteriales</taxon>
        <taxon>Natrialbaceae</taxon>
        <taxon>Natrarchaeobius</taxon>
    </lineage>
</organism>
<evidence type="ECO:0000256" key="5">
    <source>
        <dbReference type="PIRNR" id="PIRNR001589"/>
    </source>
</evidence>
<comment type="caution">
    <text evidence="8">The sequence shown here is derived from an EMBL/GenBank/DDBJ whole genome shotgun (WGS) entry which is preliminary data.</text>
</comment>
<dbReference type="PANTHER" id="PTHR43284:SF1">
    <property type="entry name" value="ASPARAGINE SYNTHETASE"/>
    <property type="match status" value="1"/>
</dbReference>
<name>A0A3N6NX68_9EURY</name>
<dbReference type="OrthoDB" id="8692at2157"/>
<comment type="similarity">
    <text evidence="1">Belongs to the asparagine synthetase family.</text>
</comment>
<proteinExistence type="inferred from homology"/>
<dbReference type="InterPro" id="IPR017932">
    <property type="entry name" value="GATase_2_dom"/>
</dbReference>
<keyword evidence="3 5" id="KW-0067">ATP-binding</keyword>
<dbReference type="PANTHER" id="PTHR43284">
    <property type="entry name" value="ASPARAGINE SYNTHETASE (GLUTAMINE-HYDROLYZING)"/>
    <property type="match status" value="1"/>
</dbReference>
<dbReference type="AlphaFoldDB" id="A0A3N6NX68"/>
<dbReference type="InterPro" id="IPR029055">
    <property type="entry name" value="Ntn_hydrolases_N"/>
</dbReference>
<reference evidence="8 9" key="1">
    <citation type="submission" date="2018-10" db="EMBL/GenBank/DDBJ databases">
        <title>Natrarchaeobius chitinivorans gen. nov., sp. nov., and Natrarchaeobius haloalkaliphilus sp. nov., alkaliphilic, chitin-utilizing haloarchaea from hypersaline alkaline lakes.</title>
        <authorList>
            <person name="Sorokin D.Y."/>
            <person name="Elcheninov A.G."/>
            <person name="Kostrikina N.A."/>
            <person name="Bale N.J."/>
            <person name="Sinninghe Damste J.S."/>
            <person name="Khijniak T.V."/>
            <person name="Kublanov I.V."/>
            <person name="Toshchakov S.V."/>
        </authorList>
    </citation>
    <scope>NUCLEOTIDE SEQUENCE [LARGE SCALE GENOMIC DNA]</scope>
    <source>
        <strain evidence="8 9">AArcht-Sl</strain>
    </source>
</reference>
<dbReference type="EC" id="6.3.5.4" evidence="5"/>
<evidence type="ECO:0000256" key="2">
    <source>
        <dbReference type="ARBA" id="ARBA00022741"/>
    </source>
</evidence>
<dbReference type="PROSITE" id="PS51278">
    <property type="entry name" value="GATASE_TYPE_2"/>
    <property type="match status" value="1"/>
</dbReference>
<keyword evidence="2 5" id="KW-0547">Nucleotide-binding</keyword>
<dbReference type="RefSeq" id="WP_124178920.1">
    <property type="nucleotide sequence ID" value="NZ_REFY01000004.1"/>
</dbReference>
<feature type="domain" description="Glutamine amidotransferase type-2" evidence="7">
    <location>
        <begin position="2"/>
        <end position="209"/>
    </location>
</feature>
<evidence type="ECO:0000256" key="6">
    <source>
        <dbReference type="PIRSR" id="PIRSR001589-2"/>
    </source>
</evidence>
<dbReference type="InterPro" id="IPR033738">
    <property type="entry name" value="AsnB_N"/>
</dbReference>
<evidence type="ECO:0000313" key="9">
    <source>
        <dbReference type="Proteomes" id="UP000273828"/>
    </source>
</evidence>
<evidence type="ECO:0000256" key="3">
    <source>
        <dbReference type="ARBA" id="ARBA00022840"/>
    </source>
</evidence>
<protein>
    <recommendedName>
        <fullName evidence="5">Putative asparagine synthetase [glutamine-hydrolyzing]</fullName>
        <ecNumber evidence="5">6.3.5.4</ecNumber>
    </recommendedName>
</protein>
<evidence type="ECO:0000256" key="1">
    <source>
        <dbReference type="ARBA" id="ARBA00005752"/>
    </source>
</evidence>
<dbReference type="GO" id="GO:0004066">
    <property type="term" value="F:asparagine synthase (glutamine-hydrolyzing) activity"/>
    <property type="evidence" value="ECO:0007669"/>
    <property type="project" value="UniProtKB-EC"/>
</dbReference>
<comment type="catalytic activity">
    <reaction evidence="5">
        <text>L-aspartate + L-glutamine + ATP + H2O = L-asparagine + L-glutamate + AMP + diphosphate + H(+)</text>
        <dbReference type="Rhea" id="RHEA:12228"/>
        <dbReference type="ChEBI" id="CHEBI:15377"/>
        <dbReference type="ChEBI" id="CHEBI:15378"/>
        <dbReference type="ChEBI" id="CHEBI:29985"/>
        <dbReference type="ChEBI" id="CHEBI:29991"/>
        <dbReference type="ChEBI" id="CHEBI:30616"/>
        <dbReference type="ChEBI" id="CHEBI:33019"/>
        <dbReference type="ChEBI" id="CHEBI:58048"/>
        <dbReference type="ChEBI" id="CHEBI:58359"/>
        <dbReference type="ChEBI" id="CHEBI:456215"/>
        <dbReference type="EC" id="6.3.5.4"/>
    </reaction>
</comment>
<keyword evidence="9" id="KW-1185">Reference proteome</keyword>
<evidence type="ECO:0000313" key="8">
    <source>
        <dbReference type="EMBL" id="RQG89229.1"/>
    </source>
</evidence>
<dbReference type="SUPFAM" id="SSF56235">
    <property type="entry name" value="N-terminal nucleophile aminohydrolases (Ntn hydrolases)"/>
    <property type="match status" value="1"/>
</dbReference>
<feature type="binding site" evidence="6">
    <location>
        <position position="97"/>
    </location>
    <ligand>
        <name>L-glutamine</name>
        <dbReference type="ChEBI" id="CHEBI:58359"/>
    </ligand>
</feature>
<dbReference type="GO" id="GO:0006529">
    <property type="term" value="P:asparagine biosynthetic process"/>
    <property type="evidence" value="ECO:0007669"/>
    <property type="project" value="InterPro"/>
</dbReference>
<keyword evidence="4" id="KW-0315">Glutamine amidotransferase</keyword>
<sequence>MSAIVGLFDRTDGRVDVETVVPMHDRLSHRGADGGGRWADDCVGLGHQLLATTPEAAFDDQPARDGRLVVTADARLDNRSELLDALPVSKPPATIPDSELLRSAYRRWGERCVEQLVGAFAFAIWDIENRSLFCARDHVGVKPFYYCLTDELFAFATELKGLFPVPGVGAIDETKIGDFLVGSFDDETRSFYESIERLPPAHAMTVGTESGDVDVRRYWDLDPTRTITLESDAAYERRFRELLEDAVRCRLRTDGTVGSDLSGGLDSSSVTVVARDLLDAEIERNGGVSRSLHTFSNVYEDAPSSDERDFIETVIDRFEITPHYIFDGAGALVDYETMWSYFDRPPHNTLHFARWEKTKRASEIGVDVMLGGELGDSAVGYGLGLLPQLLRTGRFRHLHRELSSMGTLVGAPVRHLLVRHALFPLIPDPIRRQYRRLRGRPVLEEASNPTLDPEFVDRIGLRARSRRHATTSTAIRRIDREWQYRSITSGMNAANFETSDLIAGTFGIEPRYPFTDRRLLEFSLAIPPTQRLADGMTRSILRRSVSDLLPAKIRDRPWKTMMNEAFYDALATEDARLRTLVTDPGPLEEYLDVTAMAASLERFEAAPASRDARALWRALSLAAWLENHS</sequence>
<dbReference type="InterPro" id="IPR001962">
    <property type="entry name" value="Asn_synthase"/>
</dbReference>
<evidence type="ECO:0000256" key="4">
    <source>
        <dbReference type="ARBA" id="ARBA00022962"/>
    </source>
</evidence>
<dbReference type="InterPro" id="IPR051786">
    <property type="entry name" value="ASN_synthetase/amidase"/>
</dbReference>
<gene>
    <name evidence="8" type="ORF">EA462_12755</name>
</gene>
<dbReference type="Proteomes" id="UP000273828">
    <property type="component" value="Unassembled WGS sequence"/>
</dbReference>
<dbReference type="GO" id="GO:0005524">
    <property type="term" value="F:ATP binding"/>
    <property type="evidence" value="ECO:0007669"/>
    <property type="project" value="UniProtKB-KW"/>
</dbReference>
<dbReference type="CDD" id="cd00712">
    <property type="entry name" value="AsnB"/>
    <property type="match status" value="1"/>
</dbReference>
<dbReference type="Gene3D" id="3.40.50.620">
    <property type="entry name" value="HUPs"/>
    <property type="match status" value="1"/>
</dbReference>
<dbReference type="InterPro" id="IPR006426">
    <property type="entry name" value="Asn_synth_AEB"/>
</dbReference>
<dbReference type="Gene3D" id="3.60.20.10">
    <property type="entry name" value="Glutamine Phosphoribosylpyrophosphate, subunit 1, domain 1"/>
    <property type="match status" value="1"/>
</dbReference>
<dbReference type="SUPFAM" id="SSF52402">
    <property type="entry name" value="Adenine nucleotide alpha hydrolases-like"/>
    <property type="match status" value="1"/>
</dbReference>
<dbReference type="PIRSF" id="PIRSF001589">
    <property type="entry name" value="Asn_synthetase_glu-h"/>
    <property type="match status" value="1"/>
</dbReference>
<evidence type="ECO:0000259" key="7">
    <source>
        <dbReference type="PROSITE" id="PS51278"/>
    </source>
</evidence>
<dbReference type="Pfam" id="PF00733">
    <property type="entry name" value="Asn_synthase"/>
    <property type="match status" value="1"/>
</dbReference>
<dbReference type="Pfam" id="PF13537">
    <property type="entry name" value="GATase_7"/>
    <property type="match status" value="1"/>
</dbReference>
<accession>A0A3N6NX68</accession>
<dbReference type="InterPro" id="IPR014729">
    <property type="entry name" value="Rossmann-like_a/b/a_fold"/>
</dbReference>
<dbReference type="EMBL" id="REFY01000004">
    <property type="protein sequence ID" value="RQG89229.1"/>
    <property type="molecule type" value="Genomic_DNA"/>
</dbReference>